<keyword evidence="2" id="KW-1185">Reference proteome</keyword>
<comment type="caution">
    <text evidence="1">The sequence shown here is derived from an EMBL/GenBank/DDBJ whole genome shotgun (WGS) entry which is preliminary data.</text>
</comment>
<dbReference type="EMBL" id="JAACXV010014127">
    <property type="protein sequence ID" value="KAF7270146.1"/>
    <property type="molecule type" value="Genomic_DNA"/>
</dbReference>
<reference evidence="1" key="1">
    <citation type="submission" date="2020-08" db="EMBL/GenBank/DDBJ databases">
        <title>Genome sequencing and assembly of the red palm weevil Rhynchophorus ferrugineus.</title>
        <authorList>
            <person name="Dias G.B."/>
            <person name="Bergman C.M."/>
            <person name="Manee M."/>
        </authorList>
    </citation>
    <scope>NUCLEOTIDE SEQUENCE</scope>
    <source>
        <strain evidence="1">AA-2017</strain>
        <tissue evidence="1">Whole larva</tissue>
    </source>
</reference>
<name>A0A834M2Y2_RHYFE</name>
<dbReference type="Proteomes" id="UP000625711">
    <property type="component" value="Unassembled WGS sequence"/>
</dbReference>
<gene>
    <name evidence="1" type="ORF">GWI33_016838</name>
</gene>
<dbReference type="AlphaFoldDB" id="A0A834M2Y2"/>
<organism evidence="1 2">
    <name type="scientific">Rhynchophorus ferrugineus</name>
    <name type="common">Red palm weevil</name>
    <name type="synonym">Curculio ferrugineus</name>
    <dbReference type="NCBI Taxonomy" id="354439"/>
    <lineage>
        <taxon>Eukaryota</taxon>
        <taxon>Metazoa</taxon>
        <taxon>Ecdysozoa</taxon>
        <taxon>Arthropoda</taxon>
        <taxon>Hexapoda</taxon>
        <taxon>Insecta</taxon>
        <taxon>Pterygota</taxon>
        <taxon>Neoptera</taxon>
        <taxon>Endopterygota</taxon>
        <taxon>Coleoptera</taxon>
        <taxon>Polyphaga</taxon>
        <taxon>Cucujiformia</taxon>
        <taxon>Curculionidae</taxon>
        <taxon>Dryophthorinae</taxon>
        <taxon>Rhynchophorus</taxon>
    </lineage>
</organism>
<protein>
    <submittedName>
        <fullName evidence="1">Uncharacterized protein</fullName>
    </submittedName>
</protein>
<evidence type="ECO:0000313" key="2">
    <source>
        <dbReference type="Proteomes" id="UP000625711"/>
    </source>
</evidence>
<proteinExistence type="predicted"/>
<accession>A0A834M2Y2</accession>
<sequence length="95" mass="10854">MARASFVCCPVHFPLLVRPQLTSAVDFIKQSPRPSPLIASNKQVDLVPARLTEIHGERSWKWSFIGKLSRRRREIRRSGVSSCSPARPYFSIDIF</sequence>
<evidence type="ECO:0000313" key="1">
    <source>
        <dbReference type="EMBL" id="KAF7270146.1"/>
    </source>
</evidence>